<keyword evidence="2" id="KW-1185">Reference proteome</keyword>
<dbReference type="Proteomes" id="UP000762676">
    <property type="component" value="Unassembled WGS sequence"/>
</dbReference>
<sequence>MEAPLTFPGCCVKRRKKRVLTAKDVFPINEKSERRLLPTGVFVINRRVVECRLASLPCQRGQSAARFVYVTCARKWRGPLAGDGTKGINPPQIAMHYFDRPFCFLSSRPNDME</sequence>
<reference evidence="1 2" key="1">
    <citation type="journal article" date="2021" name="Elife">
        <title>Chloroplast acquisition without the gene transfer in kleptoplastic sea slugs, Plakobranchus ocellatus.</title>
        <authorList>
            <person name="Maeda T."/>
            <person name="Takahashi S."/>
            <person name="Yoshida T."/>
            <person name="Shimamura S."/>
            <person name="Takaki Y."/>
            <person name="Nagai Y."/>
            <person name="Toyoda A."/>
            <person name="Suzuki Y."/>
            <person name="Arimoto A."/>
            <person name="Ishii H."/>
            <person name="Satoh N."/>
            <person name="Nishiyama T."/>
            <person name="Hasebe M."/>
            <person name="Maruyama T."/>
            <person name="Minagawa J."/>
            <person name="Obokata J."/>
            <person name="Shigenobu S."/>
        </authorList>
    </citation>
    <scope>NUCLEOTIDE SEQUENCE [LARGE SCALE GENOMIC DNA]</scope>
</reference>
<name>A0AAV4JKD6_9GAST</name>
<dbReference type="EMBL" id="BMAT01013907">
    <property type="protein sequence ID" value="GFS22771.1"/>
    <property type="molecule type" value="Genomic_DNA"/>
</dbReference>
<evidence type="ECO:0000313" key="1">
    <source>
        <dbReference type="EMBL" id="GFS22771.1"/>
    </source>
</evidence>
<accession>A0AAV4JKD6</accession>
<organism evidence="1 2">
    <name type="scientific">Elysia marginata</name>
    <dbReference type="NCBI Taxonomy" id="1093978"/>
    <lineage>
        <taxon>Eukaryota</taxon>
        <taxon>Metazoa</taxon>
        <taxon>Spiralia</taxon>
        <taxon>Lophotrochozoa</taxon>
        <taxon>Mollusca</taxon>
        <taxon>Gastropoda</taxon>
        <taxon>Heterobranchia</taxon>
        <taxon>Euthyneura</taxon>
        <taxon>Panpulmonata</taxon>
        <taxon>Sacoglossa</taxon>
        <taxon>Placobranchoidea</taxon>
        <taxon>Plakobranchidae</taxon>
        <taxon>Elysia</taxon>
    </lineage>
</organism>
<comment type="caution">
    <text evidence="1">The sequence shown here is derived from an EMBL/GenBank/DDBJ whole genome shotgun (WGS) entry which is preliminary data.</text>
</comment>
<evidence type="ECO:0000313" key="2">
    <source>
        <dbReference type="Proteomes" id="UP000762676"/>
    </source>
</evidence>
<protein>
    <submittedName>
        <fullName evidence="1">Uncharacterized protein</fullName>
    </submittedName>
</protein>
<dbReference type="AlphaFoldDB" id="A0AAV4JKD6"/>
<proteinExistence type="predicted"/>
<gene>
    <name evidence="1" type="ORF">ElyMa_006960100</name>
</gene>